<organism evidence="2 3">
    <name type="scientific">Burkholderia glumae</name>
    <name type="common">Pseudomonas glumae</name>
    <dbReference type="NCBI Taxonomy" id="337"/>
    <lineage>
        <taxon>Bacteria</taxon>
        <taxon>Pseudomonadati</taxon>
        <taxon>Pseudomonadota</taxon>
        <taxon>Betaproteobacteria</taxon>
        <taxon>Burkholderiales</taxon>
        <taxon>Burkholderiaceae</taxon>
        <taxon>Burkholderia</taxon>
    </lineage>
</organism>
<gene>
    <name evidence="2" type="ORF">NFI99_15145</name>
</gene>
<reference evidence="2" key="1">
    <citation type="submission" date="2022-06" db="EMBL/GenBank/DDBJ databases">
        <title>Draft genome sequence of Burkholderia glumae strain GR20004 isolated from rice panicle showing bacterial panicle blight.</title>
        <authorList>
            <person name="Choi S.Y."/>
            <person name="Lee Y.H."/>
        </authorList>
    </citation>
    <scope>NUCLEOTIDE SEQUENCE</scope>
    <source>
        <strain evidence="2">GR20004</strain>
    </source>
</reference>
<dbReference type="Proteomes" id="UP001056386">
    <property type="component" value="Chromosome 1"/>
</dbReference>
<dbReference type="EMBL" id="CP099587">
    <property type="protein sequence ID" value="USS46263.1"/>
    <property type="molecule type" value="Genomic_DNA"/>
</dbReference>
<evidence type="ECO:0000313" key="3">
    <source>
        <dbReference type="Proteomes" id="UP001056386"/>
    </source>
</evidence>
<accession>A0ABY5BGV0</accession>
<proteinExistence type="predicted"/>
<evidence type="ECO:0000313" key="2">
    <source>
        <dbReference type="EMBL" id="USS46263.1"/>
    </source>
</evidence>
<protein>
    <submittedName>
        <fullName evidence="2">Uncharacterized protein</fullName>
    </submittedName>
</protein>
<name>A0ABY5BGV0_BURGL</name>
<feature type="region of interest" description="Disordered" evidence="1">
    <location>
        <begin position="79"/>
        <end position="103"/>
    </location>
</feature>
<evidence type="ECO:0000256" key="1">
    <source>
        <dbReference type="SAM" id="MobiDB-lite"/>
    </source>
</evidence>
<keyword evidence="3" id="KW-1185">Reference proteome</keyword>
<dbReference type="RefSeq" id="WP_252836856.1">
    <property type="nucleotide sequence ID" value="NZ_CP099587.1"/>
</dbReference>
<sequence>MFANLGTPPQPGIYPAWSRALVEIVDLAICEAWHRVKKRCPALLTTGDEDEITDELKSELVAMRKADCPPGFNDELFGVPTRDSKVKNSSGDSIDPTPDLTIYPARSRPEVSDDQHDALFFECKVIDRSRGLSLYDKKGMQRFTSGWYASRMPHAGMVAYVLNGKHTAPMHSLTRYLSKNIRGHNVTNGEQIGCNAAPKKVMDSPGIMASDVAETIHARPTLSIGPHDIALRHLWLLN</sequence>